<gene>
    <name evidence="1" type="ORF">JOC77_003531</name>
</gene>
<evidence type="ECO:0000313" key="2">
    <source>
        <dbReference type="Proteomes" id="UP000823486"/>
    </source>
</evidence>
<sequence>MNINNRGPGYTQANVGKYNARNIRVYFTGYG</sequence>
<dbReference type="EMBL" id="JAFBFI010000018">
    <property type="protein sequence ID" value="MBM7694087.1"/>
    <property type="molecule type" value="Genomic_DNA"/>
</dbReference>
<keyword evidence="2" id="KW-1185">Reference proteome</keyword>
<comment type="caution">
    <text evidence="1">The sequence shown here is derived from an EMBL/GenBank/DDBJ whole genome shotgun (WGS) entry which is preliminary data.</text>
</comment>
<dbReference type="Proteomes" id="UP000823486">
    <property type="component" value="Unassembled WGS sequence"/>
</dbReference>
<reference evidence="1 2" key="1">
    <citation type="submission" date="2021-01" db="EMBL/GenBank/DDBJ databases">
        <title>Genomic Encyclopedia of Type Strains, Phase IV (KMG-IV): sequencing the most valuable type-strain genomes for metagenomic binning, comparative biology and taxonomic classification.</title>
        <authorList>
            <person name="Goeker M."/>
        </authorList>
    </citation>
    <scope>NUCLEOTIDE SEQUENCE [LARGE SCALE GENOMIC DNA]</scope>
    <source>
        <strain evidence="1 2">DSM 105482</strain>
    </source>
</reference>
<organism evidence="1 2">
    <name type="scientific">Peribacillus deserti</name>
    <dbReference type="NCBI Taxonomy" id="673318"/>
    <lineage>
        <taxon>Bacteria</taxon>
        <taxon>Bacillati</taxon>
        <taxon>Bacillota</taxon>
        <taxon>Bacilli</taxon>
        <taxon>Bacillales</taxon>
        <taxon>Bacillaceae</taxon>
        <taxon>Peribacillus</taxon>
    </lineage>
</organism>
<accession>A0ABS2QLN3</accession>
<proteinExistence type="predicted"/>
<evidence type="ECO:0000313" key="1">
    <source>
        <dbReference type="EMBL" id="MBM7694087.1"/>
    </source>
</evidence>
<name>A0ABS2QLN3_9BACI</name>
<protein>
    <submittedName>
        <fullName evidence="1">Uncharacterized protein</fullName>
    </submittedName>
</protein>